<accession>A0ABP7BHL5</accession>
<name>A0ABP7BHL5_9ACTN</name>
<evidence type="ECO:0000259" key="3">
    <source>
        <dbReference type="Pfam" id="PF01345"/>
    </source>
</evidence>
<evidence type="ECO:0000256" key="1">
    <source>
        <dbReference type="ARBA" id="ARBA00022729"/>
    </source>
</evidence>
<dbReference type="SUPFAM" id="SSF50494">
    <property type="entry name" value="Trypsin-like serine proteases"/>
    <property type="match status" value="1"/>
</dbReference>
<feature type="region of interest" description="Disordered" evidence="2">
    <location>
        <begin position="16"/>
        <end position="89"/>
    </location>
</feature>
<dbReference type="Proteomes" id="UP001500902">
    <property type="component" value="Unassembled WGS sequence"/>
</dbReference>
<comment type="caution">
    <text evidence="4">The sequence shown here is derived from an EMBL/GenBank/DDBJ whole genome shotgun (WGS) entry which is preliminary data.</text>
</comment>
<dbReference type="InterPro" id="IPR050966">
    <property type="entry name" value="Glutamyl_endopeptidase"/>
</dbReference>
<dbReference type="EMBL" id="BAAAZP010000036">
    <property type="protein sequence ID" value="GAA3658436.1"/>
    <property type="molecule type" value="Genomic_DNA"/>
</dbReference>
<evidence type="ECO:0000313" key="4">
    <source>
        <dbReference type="EMBL" id="GAA3658436.1"/>
    </source>
</evidence>
<keyword evidence="1" id="KW-0732">Signal</keyword>
<dbReference type="PROSITE" id="PS00134">
    <property type="entry name" value="TRYPSIN_HIS"/>
    <property type="match status" value="1"/>
</dbReference>
<feature type="compositionally biased region" description="Low complexity" evidence="2">
    <location>
        <begin position="16"/>
        <end position="32"/>
    </location>
</feature>
<feature type="region of interest" description="Disordered" evidence="2">
    <location>
        <begin position="130"/>
        <end position="174"/>
    </location>
</feature>
<reference evidence="5" key="1">
    <citation type="journal article" date="2019" name="Int. J. Syst. Evol. Microbiol.">
        <title>The Global Catalogue of Microorganisms (GCM) 10K type strain sequencing project: providing services to taxonomists for standard genome sequencing and annotation.</title>
        <authorList>
            <consortium name="The Broad Institute Genomics Platform"/>
            <consortium name="The Broad Institute Genome Sequencing Center for Infectious Disease"/>
            <person name="Wu L."/>
            <person name="Ma J."/>
        </authorList>
    </citation>
    <scope>NUCLEOTIDE SEQUENCE [LARGE SCALE GENOMIC DNA]</scope>
    <source>
        <strain evidence="5">JCM 16904</strain>
    </source>
</reference>
<dbReference type="PANTHER" id="PTHR15462">
    <property type="entry name" value="SERINE PROTEASE"/>
    <property type="match status" value="1"/>
</dbReference>
<feature type="domain" description="DUF11" evidence="3">
    <location>
        <begin position="507"/>
        <end position="610"/>
    </location>
</feature>
<keyword evidence="5" id="KW-1185">Reference proteome</keyword>
<proteinExistence type="predicted"/>
<sequence length="616" mass="64100">MLTTLAGVTLALPAAADRPPAPAQAQADLHPATSLTSGRGTPLWAGHETHLRAGRETSFRAGDGTPFRAGRGTPLNAGHGTPLKADPPADGRAAAVAAAGDRRWGAEASPLMRPGRAVRYWTPGKQARARAAELPVSGTTTGTTTGGTSGTAPGTPAGTAVGSRTGATTGTTIGTKIGTRIGGVATSAVRDATPRSATSTPRKFATSGAERTAVLRSVPSAKRLTPGADANGYAGVRRPYTATPFSRISGRLFFVNAGGTGDSCSASVVRSAAGLLIVTAAHCVYGVPEGTVTGRWHTNFAFVPAYDGRAENVRQREPYGRWGGRRAWKPDGYTGMSGGDWNSIYDIALIEVGRRKRTLQDEVGAFTPMLNQGGRHTIATTGYPGLLGRKPYDGRDQLWCLARTRQAEGVSEPETMLAARHAALPATTGRLETYNCHLYKGHSGGAWIIRGTGDLVGVLSAGTEDGASDGNSVANALNLEGYGAIVKKADPRGVYDALSVKLARPRQTSGRGRSATVTATVTMRGLMAAAQVPVTLKVPPGVRLNSVSGATCRIDGREAACTIGAVRPGRPVRLTARTYVERNSGRNLPITARVTSTRLDPTQRDNTDELRLSARG</sequence>
<dbReference type="InterPro" id="IPR001434">
    <property type="entry name" value="OmcB-like_DUF11"/>
</dbReference>
<dbReference type="InterPro" id="IPR018114">
    <property type="entry name" value="TRYPSIN_HIS"/>
</dbReference>
<dbReference type="InterPro" id="IPR043504">
    <property type="entry name" value="Peptidase_S1_PA_chymotrypsin"/>
</dbReference>
<evidence type="ECO:0000313" key="5">
    <source>
        <dbReference type="Proteomes" id="UP001500902"/>
    </source>
</evidence>
<protein>
    <recommendedName>
        <fullName evidence="3">DUF11 domain-containing protein</fullName>
    </recommendedName>
</protein>
<feature type="compositionally biased region" description="Low complexity" evidence="2">
    <location>
        <begin position="150"/>
        <end position="174"/>
    </location>
</feature>
<dbReference type="InterPro" id="IPR009003">
    <property type="entry name" value="Peptidase_S1_PA"/>
</dbReference>
<dbReference type="Pfam" id="PF13365">
    <property type="entry name" value="Trypsin_2"/>
    <property type="match status" value="1"/>
</dbReference>
<gene>
    <name evidence="4" type="ORF">GCM10022224_022300</name>
</gene>
<feature type="compositionally biased region" description="Basic and acidic residues" evidence="2">
    <location>
        <begin position="47"/>
        <end position="58"/>
    </location>
</feature>
<dbReference type="Pfam" id="PF01345">
    <property type="entry name" value="DUF11"/>
    <property type="match status" value="1"/>
</dbReference>
<evidence type="ECO:0000256" key="2">
    <source>
        <dbReference type="SAM" id="MobiDB-lite"/>
    </source>
</evidence>
<dbReference type="Gene3D" id="2.40.10.10">
    <property type="entry name" value="Trypsin-like serine proteases"/>
    <property type="match status" value="2"/>
</dbReference>
<organism evidence="4 5">
    <name type="scientific">Nonomuraea antimicrobica</name>
    <dbReference type="NCBI Taxonomy" id="561173"/>
    <lineage>
        <taxon>Bacteria</taxon>
        <taxon>Bacillati</taxon>
        <taxon>Actinomycetota</taxon>
        <taxon>Actinomycetes</taxon>
        <taxon>Streptosporangiales</taxon>
        <taxon>Streptosporangiaceae</taxon>
        <taxon>Nonomuraea</taxon>
    </lineage>
</organism>